<accession>A0ACC2H9K1</accession>
<protein>
    <submittedName>
        <fullName evidence="1">Uncharacterized protein</fullName>
    </submittedName>
</protein>
<sequence length="123" mass="12572">MFGGGVKGVVRGAGGPLPAPEKGSLVAPGRTISPAPGNRGDMSEGVGYEALTPHRQFPALTQSSVRHLLCASPQHQGSSAGLLPRSHPLFGDLVLLRGRATLCHHSSSYSGAGTPTSVGPQLW</sequence>
<reference evidence="1" key="1">
    <citation type="submission" date="2021-05" db="EMBL/GenBank/DDBJ databases">
        <authorList>
            <person name="Pan Q."/>
            <person name="Jouanno E."/>
            <person name="Zahm M."/>
            <person name="Klopp C."/>
            <person name="Cabau C."/>
            <person name="Louis A."/>
            <person name="Berthelot C."/>
            <person name="Parey E."/>
            <person name="Roest Crollius H."/>
            <person name="Montfort J."/>
            <person name="Robinson-Rechavi M."/>
            <person name="Bouchez O."/>
            <person name="Lampietro C."/>
            <person name="Lopez Roques C."/>
            <person name="Donnadieu C."/>
            <person name="Postlethwait J."/>
            <person name="Bobe J."/>
            <person name="Dillon D."/>
            <person name="Chandos A."/>
            <person name="von Hippel F."/>
            <person name="Guiguen Y."/>
        </authorList>
    </citation>
    <scope>NUCLEOTIDE SEQUENCE</scope>
    <source>
        <strain evidence="1">YG-Jan2019</strain>
    </source>
</reference>
<keyword evidence="2" id="KW-1185">Reference proteome</keyword>
<gene>
    <name evidence="1" type="ORF">DPEC_G00045340</name>
</gene>
<evidence type="ECO:0000313" key="2">
    <source>
        <dbReference type="Proteomes" id="UP001157502"/>
    </source>
</evidence>
<comment type="caution">
    <text evidence="1">The sequence shown here is derived from an EMBL/GenBank/DDBJ whole genome shotgun (WGS) entry which is preliminary data.</text>
</comment>
<evidence type="ECO:0000313" key="1">
    <source>
        <dbReference type="EMBL" id="KAJ8012674.1"/>
    </source>
</evidence>
<dbReference type="Proteomes" id="UP001157502">
    <property type="component" value="Chromosome 4"/>
</dbReference>
<proteinExistence type="predicted"/>
<organism evidence="1 2">
    <name type="scientific">Dallia pectoralis</name>
    <name type="common">Alaska blackfish</name>
    <dbReference type="NCBI Taxonomy" id="75939"/>
    <lineage>
        <taxon>Eukaryota</taxon>
        <taxon>Metazoa</taxon>
        <taxon>Chordata</taxon>
        <taxon>Craniata</taxon>
        <taxon>Vertebrata</taxon>
        <taxon>Euteleostomi</taxon>
        <taxon>Actinopterygii</taxon>
        <taxon>Neopterygii</taxon>
        <taxon>Teleostei</taxon>
        <taxon>Protacanthopterygii</taxon>
        <taxon>Esociformes</taxon>
        <taxon>Umbridae</taxon>
        <taxon>Dallia</taxon>
    </lineage>
</organism>
<dbReference type="EMBL" id="CM055731">
    <property type="protein sequence ID" value="KAJ8012674.1"/>
    <property type="molecule type" value="Genomic_DNA"/>
</dbReference>
<name>A0ACC2H9K1_DALPE</name>